<dbReference type="InterPro" id="IPR010466">
    <property type="entry name" value="DUF1058"/>
</dbReference>
<dbReference type="Gene3D" id="2.30.30.40">
    <property type="entry name" value="SH3 Domains"/>
    <property type="match status" value="1"/>
</dbReference>
<dbReference type="STRING" id="1277257.G293_02365"/>
<dbReference type="InterPro" id="IPR003646">
    <property type="entry name" value="SH3-like_bac-type"/>
</dbReference>
<protein>
    <recommendedName>
        <fullName evidence="2">SH3b domain-containing protein</fullName>
    </recommendedName>
</protein>
<sequence>MIPTDKKILCNLDMRKYMPKILQNFLFFTLAIHFYLALTPDVSHSEQTFDKKIIPRFVTIKANRANSRIGPGMMYSVVCTYLTRGLPVEVLKEYENWRQIRDFDGTVGWINKSLLSNKRSAIVSPWDRKTKNLIYVNIYKNPDIQSLIVAQVEPGVLLTIRECSGEWCFGHNSDIEGWIKQQKIWGTYPSEIFK</sequence>
<keyword evidence="1" id="KW-0812">Transmembrane</keyword>
<feature type="transmembrane region" description="Helical" evidence="1">
    <location>
        <begin position="21"/>
        <end position="38"/>
    </location>
</feature>
<gene>
    <name evidence="3" type="ORF">G293_02365</name>
</gene>
<dbReference type="AlphaFoldDB" id="A0A0G3I4E2"/>
<keyword evidence="1" id="KW-0472">Membrane</keyword>
<proteinExistence type="predicted"/>
<dbReference type="Proteomes" id="UP000035503">
    <property type="component" value="Chromosome"/>
</dbReference>
<evidence type="ECO:0000256" key="1">
    <source>
        <dbReference type="SAM" id="Phobius"/>
    </source>
</evidence>
<evidence type="ECO:0000313" key="3">
    <source>
        <dbReference type="EMBL" id="AKK20105.1"/>
    </source>
</evidence>
<dbReference type="KEGG" id="lau:G293_02365"/>
<dbReference type="EMBL" id="CP004021">
    <property type="protein sequence ID" value="AKK20105.1"/>
    <property type="molecule type" value="Genomic_DNA"/>
</dbReference>
<name>A0A0G3I4E2_LIBAF</name>
<reference evidence="3 4" key="1">
    <citation type="journal article" date="2015" name="Genome Announc.">
        <title>Complete Genome Sequence of 'Candidatus Liberibacter africanus,' a Bacterium Associated with Citrus Huanglongbing.</title>
        <authorList>
            <person name="Lin H."/>
            <person name="Pietersen G."/>
            <person name="Han C."/>
            <person name="Read D.A."/>
            <person name="Lou B."/>
            <person name="Gupta G."/>
            <person name="Civerolo E.L."/>
        </authorList>
    </citation>
    <scope>NUCLEOTIDE SEQUENCE [LARGE SCALE GENOMIC DNA]</scope>
    <source>
        <strain evidence="3 4">PTSAPSY</strain>
    </source>
</reference>
<dbReference type="Pfam" id="PF06347">
    <property type="entry name" value="SH3_4"/>
    <property type="match status" value="2"/>
</dbReference>
<dbReference type="PATRIC" id="fig|1277257.4.peg.512"/>
<feature type="domain" description="SH3b" evidence="2">
    <location>
        <begin position="55"/>
        <end position="119"/>
    </location>
</feature>
<keyword evidence="4" id="KW-1185">Reference proteome</keyword>
<evidence type="ECO:0000259" key="2">
    <source>
        <dbReference type="SMART" id="SM00287"/>
    </source>
</evidence>
<evidence type="ECO:0000313" key="4">
    <source>
        <dbReference type="Proteomes" id="UP000035503"/>
    </source>
</evidence>
<organism evidence="3 4">
    <name type="scientific">Candidatus Liberibacter africanus PTSAPSY</name>
    <dbReference type="NCBI Taxonomy" id="1277257"/>
    <lineage>
        <taxon>Bacteria</taxon>
        <taxon>Pseudomonadati</taxon>
        <taxon>Pseudomonadota</taxon>
        <taxon>Alphaproteobacteria</taxon>
        <taxon>Hyphomicrobiales</taxon>
        <taxon>Rhizobiaceae</taxon>
        <taxon>Liberibacter</taxon>
    </lineage>
</organism>
<accession>A0A0G3I4E2</accession>
<dbReference type="SMART" id="SM00287">
    <property type="entry name" value="SH3b"/>
    <property type="match status" value="1"/>
</dbReference>
<keyword evidence="1" id="KW-1133">Transmembrane helix</keyword>